<gene>
    <name evidence="1" type="ORF">FB558_1624</name>
</gene>
<dbReference type="AlphaFoldDB" id="A0A543DZU6"/>
<name>A0A543DZU6_9PSEU</name>
<comment type="caution">
    <text evidence="1">The sequence shown here is derived from an EMBL/GenBank/DDBJ whole genome shotgun (WGS) entry which is preliminary data.</text>
</comment>
<dbReference type="EMBL" id="VFPA01000001">
    <property type="protein sequence ID" value="TQM14848.1"/>
    <property type="molecule type" value="Genomic_DNA"/>
</dbReference>
<dbReference type="Proteomes" id="UP000315677">
    <property type="component" value="Unassembled WGS sequence"/>
</dbReference>
<accession>A0A543DZU6</accession>
<evidence type="ECO:0000313" key="1">
    <source>
        <dbReference type="EMBL" id="TQM14848.1"/>
    </source>
</evidence>
<protein>
    <submittedName>
        <fullName evidence="1">Uncharacterized protein</fullName>
    </submittedName>
</protein>
<keyword evidence="2" id="KW-1185">Reference proteome</keyword>
<organism evidence="1 2">
    <name type="scientific">Pseudonocardia kunmingensis</name>
    <dbReference type="NCBI Taxonomy" id="630975"/>
    <lineage>
        <taxon>Bacteria</taxon>
        <taxon>Bacillati</taxon>
        <taxon>Actinomycetota</taxon>
        <taxon>Actinomycetes</taxon>
        <taxon>Pseudonocardiales</taxon>
        <taxon>Pseudonocardiaceae</taxon>
        <taxon>Pseudonocardia</taxon>
    </lineage>
</organism>
<evidence type="ECO:0000313" key="2">
    <source>
        <dbReference type="Proteomes" id="UP000315677"/>
    </source>
</evidence>
<reference evidence="1 2" key="1">
    <citation type="submission" date="2019-06" db="EMBL/GenBank/DDBJ databases">
        <title>Sequencing the genomes of 1000 actinobacteria strains.</title>
        <authorList>
            <person name="Klenk H.-P."/>
        </authorList>
    </citation>
    <scope>NUCLEOTIDE SEQUENCE [LARGE SCALE GENOMIC DNA]</scope>
    <source>
        <strain evidence="1 2">DSM 45301</strain>
    </source>
</reference>
<proteinExistence type="predicted"/>
<sequence>MSRVAGVGWVSRYRVCCRLCARGAGRDRVEPYVKDVLAALTYASRRLIVAIRT</sequence>